<dbReference type="Proteomes" id="UP000663891">
    <property type="component" value="Unassembled WGS sequence"/>
</dbReference>
<accession>A0A815AX00</accession>
<evidence type="ECO:0000313" key="5">
    <source>
        <dbReference type="EMBL" id="CAF1244680.1"/>
    </source>
</evidence>
<evidence type="ECO:0000256" key="1">
    <source>
        <dbReference type="SAM" id="MobiDB-lite"/>
    </source>
</evidence>
<dbReference type="EMBL" id="CAJOAY010003382">
    <property type="protein sequence ID" value="CAF4019033.1"/>
    <property type="molecule type" value="Genomic_DNA"/>
</dbReference>
<feature type="signal peptide" evidence="3">
    <location>
        <begin position="1"/>
        <end position="22"/>
    </location>
</feature>
<evidence type="ECO:0000313" key="8">
    <source>
        <dbReference type="EMBL" id="CAF4019033.1"/>
    </source>
</evidence>
<dbReference type="EMBL" id="CAJNOG010000476">
    <property type="protein sequence ID" value="CAF1261277.1"/>
    <property type="molecule type" value="Genomic_DNA"/>
</dbReference>
<keyword evidence="2" id="KW-0472">Membrane</keyword>
<feature type="compositionally biased region" description="Polar residues" evidence="1">
    <location>
        <begin position="303"/>
        <end position="314"/>
    </location>
</feature>
<evidence type="ECO:0000256" key="2">
    <source>
        <dbReference type="SAM" id="Phobius"/>
    </source>
</evidence>
<reference evidence="6" key="1">
    <citation type="submission" date="2021-02" db="EMBL/GenBank/DDBJ databases">
        <authorList>
            <person name="Nowell W R."/>
        </authorList>
    </citation>
    <scope>NUCLEOTIDE SEQUENCE</scope>
</reference>
<dbReference type="Proteomes" id="UP000663881">
    <property type="component" value="Unassembled WGS sequence"/>
</dbReference>
<dbReference type="InterPro" id="IPR001007">
    <property type="entry name" value="VWF_dom"/>
</dbReference>
<dbReference type="Proteomes" id="UP000663845">
    <property type="component" value="Unassembled WGS sequence"/>
</dbReference>
<dbReference type="SMART" id="SM00214">
    <property type="entry name" value="VWC"/>
    <property type="match status" value="1"/>
</dbReference>
<dbReference type="AlphaFoldDB" id="A0A815AX00"/>
<proteinExistence type="predicted"/>
<evidence type="ECO:0000313" key="9">
    <source>
        <dbReference type="Proteomes" id="UP000663845"/>
    </source>
</evidence>
<feature type="transmembrane region" description="Helical" evidence="2">
    <location>
        <begin position="229"/>
        <end position="258"/>
    </location>
</feature>
<keyword evidence="3" id="KW-0732">Signal</keyword>
<dbReference type="EMBL" id="CAJOAZ010000105">
    <property type="protein sequence ID" value="CAF3533187.1"/>
    <property type="molecule type" value="Genomic_DNA"/>
</dbReference>
<organism evidence="6 9">
    <name type="scientific">Adineta steineri</name>
    <dbReference type="NCBI Taxonomy" id="433720"/>
    <lineage>
        <taxon>Eukaryota</taxon>
        <taxon>Metazoa</taxon>
        <taxon>Spiralia</taxon>
        <taxon>Gnathifera</taxon>
        <taxon>Rotifera</taxon>
        <taxon>Eurotatoria</taxon>
        <taxon>Bdelloidea</taxon>
        <taxon>Adinetida</taxon>
        <taxon>Adinetidae</taxon>
        <taxon>Adineta</taxon>
    </lineage>
</organism>
<gene>
    <name evidence="6" type="ORF">JYZ213_LOCUS30170</name>
    <name evidence="8" type="ORF">OKA104_LOCUS30846</name>
    <name evidence="7" type="ORF">OXD698_LOCUS3050</name>
    <name evidence="5" type="ORF">VCS650_LOCUS27993</name>
</gene>
<feature type="region of interest" description="Disordered" evidence="1">
    <location>
        <begin position="288"/>
        <end position="321"/>
    </location>
</feature>
<protein>
    <recommendedName>
        <fullName evidence="4">VWFC domain-containing protein</fullName>
    </recommendedName>
</protein>
<dbReference type="EMBL" id="CAJNON010000403">
    <property type="protein sequence ID" value="CAF1244680.1"/>
    <property type="molecule type" value="Genomic_DNA"/>
</dbReference>
<evidence type="ECO:0000259" key="4">
    <source>
        <dbReference type="PROSITE" id="PS50184"/>
    </source>
</evidence>
<dbReference type="OrthoDB" id="10026466at2759"/>
<name>A0A815AX00_9BILA</name>
<comment type="caution">
    <text evidence="6">The sequence shown here is derived from an EMBL/GenBank/DDBJ whole genome shotgun (WGS) entry which is preliminary data.</text>
</comment>
<evidence type="ECO:0000256" key="3">
    <source>
        <dbReference type="SAM" id="SignalP"/>
    </source>
</evidence>
<dbReference type="Proteomes" id="UP000663844">
    <property type="component" value="Unassembled WGS sequence"/>
</dbReference>
<evidence type="ECO:0000313" key="7">
    <source>
        <dbReference type="EMBL" id="CAF3533187.1"/>
    </source>
</evidence>
<dbReference type="PROSITE" id="PS50184">
    <property type="entry name" value="VWFC_2"/>
    <property type="match status" value="1"/>
</dbReference>
<feature type="chain" id="PRO_5035604519" description="VWFC domain-containing protein" evidence="3">
    <location>
        <begin position="23"/>
        <end position="341"/>
    </location>
</feature>
<evidence type="ECO:0000313" key="6">
    <source>
        <dbReference type="EMBL" id="CAF1261277.1"/>
    </source>
</evidence>
<keyword evidence="2" id="KW-0812">Transmembrane</keyword>
<feature type="domain" description="VWFC" evidence="4">
    <location>
        <begin position="111"/>
        <end position="171"/>
    </location>
</feature>
<keyword evidence="2" id="KW-1133">Transmembrane helix</keyword>
<sequence>MTRLSLAIVVAVCIVSIVGINGEKNLKKRDIEIEFGTVPTSDVIQWLCAGNPFASLISMCNSYTATSTTKAPLTSSTAAPKSSSGPTQPSTAAQVSTDATSATPLQNAHWCGFSNGTYIPLGYSFMYTACDLCQCTQSHVIRCTKLQCMTTYCIDDSTPSVRSGQCCSQCAYDTNSTQCVQNGVAIPHGAVVKSTSDNILCWCQLGTIECRKSLTSAFSALDLWGQGTAIYIVVIILCVFLIFGTLLCGGCSLLYYYYYYYYNQQSGEQAYWNNAGWQPMGEGEQVVDGDAEKKQAEAEGEQNQYEQNYPTGQSEEYVPPPYALYNGAYETSPADKDAKYI</sequence>
<feature type="region of interest" description="Disordered" evidence="1">
    <location>
        <begin position="72"/>
        <end position="96"/>
    </location>
</feature>